<reference evidence="2" key="1">
    <citation type="submission" date="2020-03" db="EMBL/GenBank/DDBJ databases">
        <title>The deep terrestrial virosphere.</title>
        <authorList>
            <person name="Holmfeldt K."/>
            <person name="Nilsson E."/>
            <person name="Simone D."/>
            <person name="Lopez-Fernandez M."/>
            <person name="Wu X."/>
            <person name="de Brujin I."/>
            <person name="Lundin D."/>
            <person name="Andersson A."/>
            <person name="Bertilsson S."/>
            <person name="Dopson M."/>
        </authorList>
    </citation>
    <scope>NUCLEOTIDE SEQUENCE</scope>
    <source>
        <strain evidence="1">MM171A01909</strain>
        <strain evidence="2">MM171B02223</strain>
    </source>
</reference>
<name>A0A6M3M3I8_9ZZZZ</name>
<dbReference type="EMBL" id="MT143573">
    <property type="protein sequence ID" value="QJA98343.1"/>
    <property type="molecule type" value="Genomic_DNA"/>
</dbReference>
<dbReference type="EMBL" id="MT143721">
    <property type="protein sequence ID" value="QJB01644.1"/>
    <property type="molecule type" value="Genomic_DNA"/>
</dbReference>
<evidence type="ECO:0000313" key="2">
    <source>
        <dbReference type="EMBL" id="QJB01644.1"/>
    </source>
</evidence>
<proteinExistence type="predicted"/>
<organism evidence="2">
    <name type="scientific">viral metagenome</name>
    <dbReference type="NCBI Taxonomy" id="1070528"/>
    <lineage>
        <taxon>unclassified sequences</taxon>
        <taxon>metagenomes</taxon>
        <taxon>organismal metagenomes</taxon>
    </lineage>
</organism>
<gene>
    <name evidence="1" type="ORF">MM171A01909_0003</name>
    <name evidence="2" type="ORF">MM171B02223_0003</name>
</gene>
<evidence type="ECO:0000313" key="1">
    <source>
        <dbReference type="EMBL" id="QJA98343.1"/>
    </source>
</evidence>
<dbReference type="AlphaFoldDB" id="A0A6M3M3I8"/>
<sequence>MEPVRVDPLTGVINFFQSMASGHFGPLEGLEYIEVGKQIISTTLPSDTKIWETGIHRGEWVIVEQYPDKSHAEEGHQKWAKLLAEMPDFPIKDIDLWNLGQEEAK</sequence>
<accession>A0A6M3M3I8</accession>
<protein>
    <submittedName>
        <fullName evidence="2">Uncharacterized protein</fullName>
    </submittedName>
</protein>